<organism evidence="1 2">
    <name type="scientific">Acidiluteibacter ferrifornacis</name>
    <dbReference type="NCBI Taxonomy" id="2692424"/>
    <lineage>
        <taxon>Bacteria</taxon>
        <taxon>Pseudomonadati</taxon>
        <taxon>Bacteroidota</taxon>
        <taxon>Flavobacteriia</taxon>
        <taxon>Flavobacteriales</taxon>
        <taxon>Cryomorphaceae</taxon>
        <taxon>Acidiluteibacter</taxon>
    </lineage>
</organism>
<dbReference type="AlphaFoldDB" id="A0A6N9NIP6"/>
<sequence>MIKITTGKENIYTIATDKLTDKDYDQLLPLLREKITIHKHINWLFQMKDFKGWSLSAFWRDVKFDIKNKEKFNKIAIVGHSDWQEVMTELMKPFTNADIRYFKESHVSKAKNWIKE</sequence>
<evidence type="ECO:0000313" key="1">
    <source>
        <dbReference type="EMBL" id="NBG65719.1"/>
    </source>
</evidence>
<evidence type="ECO:0000313" key="2">
    <source>
        <dbReference type="Proteomes" id="UP000470771"/>
    </source>
</evidence>
<dbReference type="SUPFAM" id="SSF52091">
    <property type="entry name" value="SpoIIaa-like"/>
    <property type="match status" value="1"/>
</dbReference>
<reference evidence="1 2" key="1">
    <citation type="submission" date="2019-12" db="EMBL/GenBank/DDBJ databases">
        <authorList>
            <person name="Zhao J."/>
        </authorList>
    </citation>
    <scope>NUCLEOTIDE SEQUENCE [LARGE SCALE GENOMIC DNA]</scope>
    <source>
        <strain evidence="1 2">S-15</strain>
    </source>
</reference>
<dbReference type="InterPro" id="IPR021866">
    <property type="entry name" value="SpoIIAA-like"/>
</dbReference>
<keyword evidence="2" id="KW-1185">Reference proteome</keyword>
<comment type="caution">
    <text evidence="1">The sequence shown here is derived from an EMBL/GenBank/DDBJ whole genome shotgun (WGS) entry which is preliminary data.</text>
</comment>
<dbReference type="Gene3D" id="3.40.50.10600">
    <property type="entry name" value="SpoIIaa-like domains"/>
    <property type="match status" value="1"/>
</dbReference>
<name>A0A6N9NIP6_9FLAO</name>
<gene>
    <name evidence="1" type="ORF">GQN54_06290</name>
</gene>
<dbReference type="Proteomes" id="UP000470771">
    <property type="component" value="Unassembled WGS sequence"/>
</dbReference>
<proteinExistence type="predicted"/>
<protein>
    <submittedName>
        <fullName evidence="1">STAS/SEC14 domain-containing protein</fullName>
    </submittedName>
</protein>
<dbReference type="RefSeq" id="WP_160632661.1">
    <property type="nucleotide sequence ID" value="NZ_WWNE01000005.1"/>
</dbReference>
<dbReference type="InterPro" id="IPR036513">
    <property type="entry name" value="STAS_dom_sf"/>
</dbReference>
<accession>A0A6N9NIP6</accession>
<dbReference type="EMBL" id="WWNE01000005">
    <property type="protein sequence ID" value="NBG65719.1"/>
    <property type="molecule type" value="Genomic_DNA"/>
</dbReference>
<dbReference type="Pfam" id="PF11964">
    <property type="entry name" value="SpoIIAA-like"/>
    <property type="match status" value="1"/>
</dbReference>
<dbReference type="InterPro" id="IPR038396">
    <property type="entry name" value="SpoIIAA-like_sf"/>
</dbReference>